<organism evidence="1 2">
    <name type="scientific">Candidatus Nitrosocosmicus oleophilus</name>
    <dbReference type="NCBI Taxonomy" id="1353260"/>
    <lineage>
        <taxon>Archaea</taxon>
        <taxon>Nitrososphaerota</taxon>
        <taxon>Nitrososphaeria</taxon>
        <taxon>Nitrososphaerales</taxon>
        <taxon>Nitrososphaeraceae</taxon>
        <taxon>Candidatus Nitrosocosmicus</taxon>
    </lineage>
</organism>
<dbReference type="AlphaFoldDB" id="A0A654LV22"/>
<protein>
    <submittedName>
        <fullName evidence="1">Uncharacterized protein</fullName>
    </submittedName>
</protein>
<keyword evidence="2" id="KW-1185">Reference proteome</keyword>
<reference evidence="2" key="1">
    <citation type="submission" date="2015-10" db="EMBL/GenBank/DDBJ databases">
        <title>Niche specialization of a soil ammonia-oxidizing archaeon, Candidatus Nitrosocosmicus oleophilus.</title>
        <authorList>
            <person name="Jung M.-Y."/>
            <person name="Rhee S.-K."/>
        </authorList>
    </citation>
    <scope>NUCLEOTIDE SEQUENCE [LARGE SCALE GENOMIC DNA]</scope>
    <source>
        <strain evidence="2">MY3</strain>
    </source>
</reference>
<sequence length="37" mass="4494">MNIIDEETTLHSDNSNPERKDLILYNLMVFEYMEIDF</sequence>
<evidence type="ECO:0000313" key="2">
    <source>
        <dbReference type="Proteomes" id="UP000058925"/>
    </source>
</evidence>
<proteinExistence type="predicted"/>
<dbReference type="Proteomes" id="UP000058925">
    <property type="component" value="Chromosome"/>
</dbReference>
<gene>
    <name evidence="1" type="ORF">NMY3_00836</name>
</gene>
<evidence type="ECO:0000313" key="1">
    <source>
        <dbReference type="EMBL" id="ALI35045.1"/>
    </source>
</evidence>
<name>A0A654LV22_9ARCH</name>
<dbReference type="KEGG" id="taa:NMY3_00836"/>
<dbReference type="EMBL" id="CP012850">
    <property type="protein sequence ID" value="ALI35045.1"/>
    <property type="molecule type" value="Genomic_DNA"/>
</dbReference>
<accession>A0A654LV22</accession>